<keyword evidence="2" id="KW-1185">Reference proteome</keyword>
<dbReference type="PATRIC" id="fig|402612.5.peg.2290"/>
<gene>
    <name evidence="1" type="ordered locus">FP2240</name>
</gene>
<name>A6H1S2_FLAPJ</name>
<evidence type="ECO:0000313" key="1">
    <source>
        <dbReference type="EMBL" id="CAL44296.1"/>
    </source>
</evidence>
<organism evidence="1 2">
    <name type="scientific">Flavobacterium psychrophilum (strain ATCC 49511 / DSM 21280 / CIP 103535 / JIP02/86)</name>
    <dbReference type="NCBI Taxonomy" id="402612"/>
    <lineage>
        <taxon>Bacteria</taxon>
        <taxon>Pseudomonadati</taxon>
        <taxon>Bacteroidota</taxon>
        <taxon>Flavobacteriia</taxon>
        <taxon>Flavobacteriales</taxon>
        <taxon>Flavobacteriaceae</taxon>
        <taxon>Flavobacterium</taxon>
    </lineage>
</organism>
<dbReference type="EMBL" id="AM398681">
    <property type="protein sequence ID" value="CAL44296.1"/>
    <property type="molecule type" value="Genomic_DNA"/>
</dbReference>
<reference evidence="1 2" key="1">
    <citation type="journal article" date="2007" name="Nat. Biotechnol.">
        <title>Complete genome sequence of the fish pathogen Flavobacterium psychrophilum.</title>
        <authorList>
            <person name="Duchaud E."/>
            <person name="Boussaha M."/>
            <person name="Loux V."/>
            <person name="Bernardet J.F."/>
            <person name="Michel C."/>
            <person name="Kerouault B."/>
            <person name="Mondot S."/>
            <person name="Nicolas P."/>
            <person name="Bossy R."/>
            <person name="Caron C."/>
            <person name="Bessieres P."/>
            <person name="Gibrat J.F."/>
            <person name="Claverol S."/>
            <person name="Dumetz F."/>
            <person name="Le Henaff M."/>
            <person name="Benmansour A."/>
        </authorList>
    </citation>
    <scope>NUCLEOTIDE SEQUENCE [LARGE SCALE GENOMIC DNA]</scope>
    <source>
        <strain evidence="2">ATCC 49511 / DSM 21280 / CIP 103535 / JIP02/86</strain>
    </source>
</reference>
<evidence type="ECO:0000313" key="2">
    <source>
        <dbReference type="Proteomes" id="UP000006394"/>
    </source>
</evidence>
<dbReference type="eggNOG" id="ENOG502ZVU7">
    <property type="taxonomic scope" value="Bacteria"/>
</dbReference>
<accession>A6H1S2</accession>
<dbReference type="AlphaFoldDB" id="A6H1S2"/>
<dbReference type="OrthoDB" id="1151160at2"/>
<dbReference type="GeneID" id="66553344"/>
<proteinExistence type="predicted"/>
<dbReference type="EnsemblBacteria" id="CAL44296">
    <property type="protein sequence ID" value="CAL44296"/>
    <property type="gene ID" value="FP2240"/>
</dbReference>
<dbReference type="KEGG" id="fps:FP2240"/>
<dbReference type="HOGENOM" id="CLU_114400_0_0_10"/>
<sequence length="198" mass="22317">MLVVLFVSSVMAAQDMEVTKGDFNFLKDQKEINVEFLYGNLKLFKENKADAQYVAERTAELNEKTKGVGTAWAKKWYSSRDLSFEPKFLELVNIVLTKDKKELSFQEGLKDSKYTLIVDLEWVYPGYNVVMAKKGAKVSTVLKFVETTNRNNVVLAIKSDEAPGDVFGGSFSNEDRIAEGFAKTGKSLAKLILKRAYK</sequence>
<dbReference type="Proteomes" id="UP000006394">
    <property type="component" value="Chromosome"/>
</dbReference>
<dbReference type="RefSeq" id="WP_011964330.1">
    <property type="nucleotide sequence ID" value="NC_009613.3"/>
</dbReference>
<protein>
    <submittedName>
        <fullName evidence="1">Uncharacterized protein</fullName>
    </submittedName>
</protein>
<dbReference type="STRING" id="402612.FP2240"/>